<evidence type="ECO:0000256" key="2">
    <source>
        <dbReference type="ARBA" id="ARBA00022448"/>
    </source>
</evidence>
<evidence type="ECO:0000256" key="7">
    <source>
        <dbReference type="ARBA" id="ARBA00022967"/>
    </source>
</evidence>
<dbReference type="InterPro" id="IPR003593">
    <property type="entry name" value="AAA+_ATPase"/>
</dbReference>
<evidence type="ECO:0000256" key="3">
    <source>
        <dbReference type="ARBA" id="ARBA00022475"/>
    </source>
</evidence>
<keyword evidence="6 10" id="KW-0067">ATP-binding</keyword>
<dbReference type="InterPro" id="IPR050107">
    <property type="entry name" value="ABC_carbohydrate_import_ATPase"/>
</dbReference>
<dbReference type="AlphaFoldDB" id="A0A6N2SDU8"/>
<dbReference type="InterPro" id="IPR003439">
    <property type="entry name" value="ABC_transporter-like_ATP-bd"/>
</dbReference>
<sequence>MIVRMHHAPFAKKLRGKRTVKENTVLEMRNIHKSFPGVRALKGVDFTLCEGEIHALMGENGAGKSTLIKVLTGVYGKDEGQVYIKGQAQAVSIRSPQDAQKFGISTVYQEITLCPNLSVAENMYIGRTNKVCQNWKKMNKDADKILQSLGIPARASQQLSSCSIAVQQMVAIARAVDMDCKVLILDEPTSSLDDQEVEKLFKLMKDLKSRGVGIIFVTHFLDQVYEVCDKITVLRDGALVGEYEIKDLPRVKLVSKMLGKELDDVAEIKDDSIVYKAKTDIPVFEAEGLQSNAGIKPFNFYIKKGEVNGFTGLLGSGRSECVRAIFGADKVIRGTVKKNGKAVKITKPIDAMRQGIAYLPEDRKRDGIIGDLSVRDNIILALQVMKGFFRPFSKAEANKFAEEYIKLLSIKTASADTPIKSLSGGNQQKVILARWLLTKPEYLILDEPTRGIDIGTKIDIQKLVLKLASEGMSVTFISSETDEMLRTCSRLIVMRDRKVVGELSDKELSQSMIMNTIAGGEK</sequence>
<dbReference type="CDD" id="cd03216">
    <property type="entry name" value="ABC_Carb_Monos_I"/>
    <property type="match status" value="1"/>
</dbReference>
<keyword evidence="10" id="KW-0378">Hydrolase</keyword>
<keyword evidence="3" id="KW-1003">Cell membrane</keyword>
<reference evidence="10" key="1">
    <citation type="submission" date="2019-11" db="EMBL/GenBank/DDBJ databases">
        <authorList>
            <person name="Feng L."/>
        </authorList>
    </citation>
    <scope>NUCLEOTIDE SEQUENCE</scope>
    <source>
        <strain evidence="10">CnexileLFYP112</strain>
    </source>
</reference>
<accession>A0A6N2SDU8</accession>
<protein>
    <submittedName>
        <fullName evidence="10">Ribose import ATP-binding protein RbsA</fullName>
        <ecNumber evidence="10">3.6.3.17</ecNumber>
    </submittedName>
</protein>
<evidence type="ECO:0000256" key="4">
    <source>
        <dbReference type="ARBA" id="ARBA00022737"/>
    </source>
</evidence>
<evidence type="ECO:0000259" key="9">
    <source>
        <dbReference type="PROSITE" id="PS50893"/>
    </source>
</evidence>
<keyword evidence="5" id="KW-0547">Nucleotide-binding</keyword>
<feature type="domain" description="ABC transporter" evidence="9">
    <location>
        <begin position="268"/>
        <end position="521"/>
    </location>
</feature>
<evidence type="ECO:0000256" key="1">
    <source>
        <dbReference type="ARBA" id="ARBA00004202"/>
    </source>
</evidence>
<evidence type="ECO:0000256" key="6">
    <source>
        <dbReference type="ARBA" id="ARBA00022840"/>
    </source>
</evidence>
<evidence type="ECO:0000256" key="5">
    <source>
        <dbReference type="ARBA" id="ARBA00022741"/>
    </source>
</evidence>
<dbReference type="Gene3D" id="3.40.50.300">
    <property type="entry name" value="P-loop containing nucleotide triphosphate hydrolases"/>
    <property type="match status" value="2"/>
</dbReference>
<dbReference type="InterPro" id="IPR027417">
    <property type="entry name" value="P-loop_NTPase"/>
</dbReference>
<dbReference type="PANTHER" id="PTHR43790:SF9">
    <property type="entry name" value="GALACTOFURANOSE TRANSPORTER ATP-BINDING PROTEIN YTFR"/>
    <property type="match status" value="1"/>
</dbReference>
<keyword evidence="8" id="KW-0472">Membrane</keyword>
<dbReference type="PROSITE" id="PS50893">
    <property type="entry name" value="ABC_TRANSPORTER_2"/>
    <property type="match status" value="2"/>
</dbReference>
<dbReference type="GO" id="GO:0005886">
    <property type="term" value="C:plasma membrane"/>
    <property type="evidence" value="ECO:0007669"/>
    <property type="project" value="UniProtKB-SubCell"/>
</dbReference>
<dbReference type="FunFam" id="3.40.50.300:FF:000127">
    <property type="entry name" value="Ribose import ATP-binding protein RbsA"/>
    <property type="match status" value="1"/>
</dbReference>
<dbReference type="PANTHER" id="PTHR43790">
    <property type="entry name" value="CARBOHYDRATE TRANSPORT ATP-BINDING PROTEIN MG119-RELATED"/>
    <property type="match status" value="1"/>
</dbReference>
<dbReference type="GO" id="GO:0016887">
    <property type="term" value="F:ATP hydrolysis activity"/>
    <property type="evidence" value="ECO:0007669"/>
    <property type="project" value="InterPro"/>
</dbReference>
<evidence type="ECO:0000256" key="8">
    <source>
        <dbReference type="ARBA" id="ARBA00023136"/>
    </source>
</evidence>
<dbReference type="CDD" id="cd03215">
    <property type="entry name" value="ABC_Carb_Monos_II"/>
    <property type="match status" value="1"/>
</dbReference>
<organism evidence="10">
    <name type="scientific">[Clostridium] nexile</name>
    <dbReference type="NCBI Taxonomy" id="29361"/>
    <lineage>
        <taxon>Bacteria</taxon>
        <taxon>Bacillati</taxon>
        <taxon>Bacillota</taxon>
        <taxon>Clostridia</taxon>
        <taxon>Lachnospirales</taxon>
        <taxon>Lachnospiraceae</taxon>
        <taxon>Tyzzerella</taxon>
    </lineage>
</organism>
<comment type="subcellular location">
    <subcellularLocation>
        <location evidence="1">Cell membrane</location>
        <topology evidence="1">Peripheral membrane protein</topology>
    </subcellularLocation>
</comment>
<keyword evidence="7" id="KW-1278">Translocase</keyword>
<dbReference type="PROSITE" id="PS00211">
    <property type="entry name" value="ABC_TRANSPORTER_1"/>
    <property type="match status" value="1"/>
</dbReference>
<dbReference type="SUPFAM" id="SSF52540">
    <property type="entry name" value="P-loop containing nucleoside triphosphate hydrolases"/>
    <property type="match status" value="2"/>
</dbReference>
<dbReference type="EMBL" id="CACRTG010000003">
    <property type="protein sequence ID" value="VYS91567.1"/>
    <property type="molecule type" value="Genomic_DNA"/>
</dbReference>
<gene>
    <name evidence="10" type="primary">rbsA</name>
    <name evidence="10" type="ORF">CNLFYP112_01281</name>
</gene>
<name>A0A6N2SDU8_9FIRM</name>
<dbReference type="Pfam" id="PF00005">
    <property type="entry name" value="ABC_tran"/>
    <property type="match status" value="2"/>
</dbReference>
<feature type="domain" description="ABC transporter" evidence="9">
    <location>
        <begin position="26"/>
        <end position="261"/>
    </location>
</feature>
<evidence type="ECO:0000313" key="10">
    <source>
        <dbReference type="EMBL" id="VYS91567.1"/>
    </source>
</evidence>
<dbReference type="GO" id="GO:0005524">
    <property type="term" value="F:ATP binding"/>
    <property type="evidence" value="ECO:0007669"/>
    <property type="project" value="UniProtKB-KW"/>
</dbReference>
<dbReference type="EC" id="3.6.3.17" evidence="10"/>
<dbReference type="InterPro" id="IPR017871">
    <property type="entry name" value="ABC_transporter-like_CS"/>
</dbReference>
<dbReference type="SMART" id="SM00382">
    <property type="entry name" value="AAA"/>
    <property type="match status" value="2"/>
</dbReference>
<proteinExistence type="predicted"/>
<keyword evidence="4" id="KW-0677">Repeat</keyword>
<keyword evidence="2" id="KW-0813">Transport</keyword>